<dbReference type="Proteomes" id="UP000051950">
    <property type="component" value="Unassembled WGS sequence"/>
</dbReference>
<name>A0A0T5VR20_9SPHI</name>
<dbReference type="AlphaFoldDB" id="A0A0T5VR20"/>
<evidence type="ECO:0000313" key="3">
    <source>
        <dbReference type="Proteomes" id="UP000051950"/>
    </source>
</evidence>
<dbReference type="EMBL" id="LMZQ01000005">
    <property type="protein sequence ID" value="KRT16253.1"/>
    <property type="molecule type" value="Genomic_DNA"/>
</dbReference>
<keyword evidence="1" id="KW-1133">Transmembrane helix</keyword>
<comment type="caution">
    <text evidence="2">The sequence shown here is derived from an EMBL/GenBank/DDBJ whole genome shotgun (WGS) entry which is preliminary data.</text>
</comment>
<protein>
    <submittedName>
        <fullName evidence="2">Uncharacterized protein</fullName>
    </submittedName>
</protein>
<proteinExistence type="predicted"/>
<dbReference type="OrthoDB" id="759771at2"/>
<feature type="transmembrane region" description="Helical" evidence="1">
    <location>
        <begin position="29"/>
        <end position="50"/>
    </location>
</feature>
<evidence type="ECO:0000313" key="2">
    <source>
        <dbReference type="EMBL" id="KRT16253.1"/>
    </source>
</evidence>
<keyword evidence="1" id="KW-0472">Membrane</keyword>
<reference evidence="2 3" key="1">
    <citation type="submission" date="2015-11" db="EMBL/GenBank/DDBJ databases">
        <title>Sequence of Pedobacter ginsenosidimutans.</title>
        <authorList>
            <person name="Carson E."/>
            <person name="Keyser V."/>
            <person name="Newman J."/>
            <person name="Miller J."/>
        </authorList>
    </citation>
    <scope>NUCLEOTIDE SEQUENCE [LARGE SCALE GENOMIC DNA]</scope>
    <source>
        <strain evidence="2 3">KACC 14530</strain>
    </source>
</reference>
<feature type="transmembrane region" description="Helical" evidence="1">
    <location>
        <begin position="62"/>
        <end position="83"/>
    </location>
</feature>
<sequence>MQIRLQENIPLTEEEIAQMETAQKPFMRIAVITLVAGMFFIGIIAALAVEKETLDNLKYYDYIAFTAIGLLMFSFCYCIAWLADRYNKYNWKKDKLNGKNRLMSVVIGRDKTEHAEYLTFSGPFKNEKIRIEVKQEDYSRYKIGSKVIVTYLKFSKRALDIADF</sequence>
<evidence type="ECO:0000256" key="1">
    <source>
        <dbReference type="SAM" id="Phobius"/>
    </source>
</evidence>
<dbReference type="RefSeq" id="WP_057931973.1">
    <property type="nucleotide sequence ID" value="NZ_LMZQ01000005.1"/>
</dbReference>
<keyword evidence="1" id="KW-0812">Transmembrane</keyword>
<gene>
    <name evidence="2" type="ORF">ASU31_08735</name>
</gene>
<accession>A0A0T5VR20</accession>
<keyword evidence="3" id="KW-1185">Reference proteome</keyword>
<organism evidence="2 3">
    <name type="scientific">Pedobacter ginsenosidimutans</name>
    <dbReference type="NCBI Taxonomy" id="687842"/>
    <lineage>
        <taxon>Bacteria</taxon>
        <taxon>Pseudomonadati</taxon>
        <taxon>Bacteroidota</taxon>
        <taxon>Sphingobacteriia</taxon>
        <taxon>Sphingobacteriales</taxon>
        <taxon>Sphingobacteriaceae</taxon>
        <taxon>Pedobacter</taxon>
    </lineage>
</organism>